<dbReference type="InterPro" id="IPR018062">
    <property type="entry name" value="HTH_AraC-typ_CS"/>
</dbReference>
<reference evidence="5 6" key="1">
    <citation type="submission" date="2015-12" db="EMBL/GenBank/DDBJ databases">
        <authorList>
            <person name="Tarr C.L."/>
            <person name="Gladney L.M."/>
        </authorList>
    </citation>
    <scope>NUCLEOTIDE SEQUENCE [LARGE SCALE GENOMIC DNA]</scope>
    <source>
        <strain evidence="5 6">1048-83</strain>
    </source>
</reference>
<sequence length="273" mass="30672">MAKTIEQTSIFRTEPMQQLELSNQHPIRAITKVVEQRAEVSLHLHPWGQLVFSDTGVVLVKTPNASYWVPPQHAVWIPPNKLHSASLLERAKLFSVYLFAQNRFSTGNWGLETWTECGCFEVSHLLAELVRTMAKGSPNEWDDATYASLCHLIVRDIQQSILLPVGVPMPTEKRLSHLCTLFLQAPQQQTSLAELAKQVGASESTIGRLFKRELHMTFSQWRQQALLARAIVLGAQKIPIGQIAQELGYASHSAFTAMVTSMVGKSPKQFLYR</sequence>
<dbReference type="InterPro" id="IPR009057">
    <property type="entry name" value="Homeodomain-like_sf"/>
</dbReference>
<name>A0ABR5W2K8_9VIBR</name>
<organism evidence="5 6">
    <name type="scientific">Vibrio cidicii</name>
    <dbReference type="NCBI Taxonomy" id="1763883"/>
    <lineage>
        <taxon>Bacteria</taxon>
        <taxon>Pseudomonadati</taxon>
        <taxon>Pseudomonadota</taxon>
        <taxon>Gammaproteobacteria</taxon>
        <taxon>Vibrionales</taxon>
        <taxon>Vibrionaceae</taxon>
        <taxon>Vibrio</taxon>
    </lineage>
</organism>
<evidence type="ECO:0000256" key="2">
    <source>
        <dbReference type="ARBA" id="ARBA00023125"/>
    </source>
</evidence>
<keyword evidence="1" id="KW-0805">Transcription regulation</keyword>
<keyword evidence="2" id="KW-0238">DNA-binding</keyword>
<evidence type="ECO:0000313" key="5">
    <source>
        <dbReference type="EMBL" id="KYN86597.1"/>
    </source>
</evidence>
<dbReference type="SUPFAM" id="SSF46689">
    <property type="entry name" value="Homeodomain-like"/>
    <property type="match status" value="1"/>
</dbReference>
<protein>
    <recommendedName>
        <fullName evidence="4">HTH araC/xylS-type domain-containing protein</fullName>
    </recommendedName>
</protein>
<dbReference type="EMBL" id="LOBP01000137">
    <property type="protein sequence ID" value="KYN86597.1"/>
    <property type="molecule type" value="Genomic_DNA"/>
</dbReference>
<dbReference type="InterPro" id="IPR018060">
    <property type="entry name" value="HTH_AraC"/>
</dbReference>
<accession>A0ABR5W2K8</accession>
<keyword evidence="6" id="KW-1185">Reference proteome</keyword>
<dbReference type="CDD" id="cd06124">
    <property type="entry name" value="cupin_NimR-like_N"/>
    <property type="match status" value="1"/>
</dbReference>
<evidence type="ECO:0000256" key="3">
    <source>
        <dbReference type="ARBA" id="ARBA00023163"/>
    </source>
</evidence>
<evidence type="ECO:0000313" key="6">
    <source>
        <dbReference type="Proteomes" id="UP000075609"/>
    </source>
</evidence>
<keyword evidence="3" id="KW-0804">Transcription</keyword>
<dbReference type="PROSITE" id="PS00041">
    <property type="entry name" value="HTH_ARAC_FAMILY_1"/>
    <property type="match status" value="1"/>
</dbReference>
<dbReference type="RefSeq" id="WP_061899812.1">
    <property type="nucleotide sequence ID" value="NZ_CAXYEW010000024.1"/>
</dbReference>
<dbReference type="Proteomes" id="UP000075609">
    <property type="component" value="Unassembled WGS sequence"/>
</dbReference>
<dbReference type="Gene3D" id="1.10.10.60">
    <property type="entry name" value="Homeodomain-like"/>
    <property type="match status" value="2"/>
</dbReference>
<dbReference type="SMART" id="SM00342">
    <property type="entry name" value="HTH_ARAC"/>
    <property type="match status" value="1"/>
</dbReference>
<dbReference type="InterPro" id="IPR011051">
    <property type="entry name" value="RmlC_Cupin_sf"/>
</dbReference>
<gene>
    <name evidence="5" type="ORF">ATY35_14115</name>
</gene>
<dbReference type="Pfam" id="PF12833">
    <property type="entry name" value="HTH_18"/>
    <property type="match status" value="1"/>
</dbReference>
<dbReference type="PANTHER" id="PTHR11019">
    <property type="entry name" value="HTH-TYPE TRANSCRIPTIONAL REGULATOR NIMR"/>
    <property type="match status" value="1"/>
</dbReference>
<proteinExistence type="predicted"/>
<evidence type="ECO:0000256" key="1">
    <source>
        <dbReference type="ARBA" id="ARBA00023015"/>
    </source>
</evidence>
<dbReference type="SUPFAM" id="SSF51182">
    <property type="entry name" value="RmlC-like cupins"/>
    <property type="match status" value="1"/>
</dbReference>
<feature type="domain" description="HTH araC/xylS-type" evidence="4">
    <location>
        <begin position="176"/>
        <end position="273"/>
    </location>
</feature>
<comment type="caution">
    <text evidence="5">The sequence shown here is derived from an EMBL/GenBank/DDBJ whole genome shotgun (WGS) entry which is preliminary data.</text>
</comment>
<dbReference type="PANTHER" id="PTHR11019:SF199">
    <property type="entry name" value="HTH-TYPE TRANSCRIPTIONAL REGULATOR NIMR"/>
    <property type="match status" value="1"/>
</dbReference>
<dbReference type="PROSITE" id="PS01124">
    <property type="entry name" value="HTH_ARAC_FAMILY_2"/>
    <property type="match status" value="1"/>
</dbReference>
<evidence type="ECO:0000259" key="4">
    <source>
        <dbReference type="PROSITE" id="PS01124"/>
    </source>
</evidence>